<dbReference type="Pfam" id="PF21805">
    <property type="entry name" value="Imm5_like"/>
    <property type="match status" value="1"/>
</dbReference>
<reference evidence="3" key="1">
    <citation type="journal article" date="2019" name="Int. J. Syst. Evol. Microbiol.">
        <title>The Global Catalogue of Microorganisms (GCM) 10K type strain sequencing project: providing services to taxonomists for standard genome sequencing and annotation.</title>
        <authorList>
            <consortium name="The Broad Institute Genomics Platform"/>
            <consortium name="The Broad Institute Genome Sequencing Center for Infectious Disease"/>
            <person name="Wu L."/>
            <person name="Ma J."/>
        </authorList>
    </citation>
    <scope>NUCLEOTIDE SEQUENCE [LARGE SCALE GENOMIC DNA]</scope>
    <source>
        <strain evidence="3">KCTC 42899</strain>
    </source>
</reference>
<dbReference type="EMBL" id="JBHRXJ010000008">
    <property type="protein sequence ID" value="MFC3528853.1"/>
    <property type="molecule type" value="Genomic_DNA"/>
</dbReference>
<protein>
    <submittedName>
        <fullName evidence="2">Immunity protein</fullName>
    </submittedName>
</protein>
<sequence>MDQTSALGNSAKAEPLLRPAALWAADCADSALTVFGDEERTDYRLREAIAGAREFGHGGPRNKALRTLAWAAHTAANESEQPSAKFAARSAMLAAAVAYTHTDLNLGRQGVNQARHLLGAAVYAALACELASESPAGVAERVLLAAADTMPEEVGILLKHFPPQPRGTTRLSQLFHDLDARLRLKSAV</sequence>
<accession>A0ABV7R5M2</accession>
<gene>
    <name evidence="2" type="ORF">ACFOMH_11760</name>
</gene>
<feature type="domain" description="Imm-5-like" evidence="1">
    <location>
        <begin position="21"/>
        <end position="102"/>
    </location>
</feature>
<name>A0ABV7R5M2_9RHOB</name>
<evidence type="ECO:0000259" key="1">
    <source>
        <dbReference type="Pfam" id="PF21805"/>
    </source>
</evidence>
<dbReference type="InterPro" id="IPR048667">
    <property type="entry name" value="Imm5-like"/>
</dbReference>
<evidence type="ECO:0000313" key="3">
    <source>
        <dbReference type="Proteomes" id="UP001595721"/>
    </source>
</evidence>
<comment type="caution">
    <text evidence="2">The sequence shown here is derived from an EMBL/GenBank/DDBJ whole genome shotgun (WGS) entry which is preliminary data.</text>
</comment>
<proteinExistence type="predicted"/>
<evidence type="ECO:0000313" key="2">
    <source>
        <dbReference type="EMBL" id="MFC3528853.1"/>
    </source>
</evidence>
<keyword evidence="3" id="KW-1185">Reference proteome</keyword>
<organism evidence="2 3">
    <name type="scientific">Paracoccus mangrovi</name>
    <dbReference type="NCBI Taxonomy" id="1715645"/>
    <lineage>
        <taxon>Bacteria</taxon>
        <taxon>Pseudomonadati</taxon>
        <taxon>Pseudomonadota</taxon>
        <taxon>Alphaproteobacteria</taxon>
        <taxon>Rhodobacterales</taxon>
        <taxon>Paracoccaceae</taxon>
        <taxon>Paracoccus</taxon>
    </lineage>
</organism>
<dbReference type="Proteomes" id="UP001595721">
    <property type="component" value="Unassembled WGS sequence"/>
</dbReference>
<dbReference type="RefSeq" id="WP_377744666.1">
    <property type="nucleotide sequence ID" value="NZ_JBHRXJ010000008.1"/>
</dbReference>